<dbReference type="InterPro" id="IPR017850">
    <property type="entry name" value="Alkaline_phosphatase_core_sf"/>
</dbReference>
<feature type="non-terminal residue" evidence="8">
    <location>
        <position position="338"/>
    </location>
</feature>
<evidence type="ECO:0000313" key="9">
    <source>
        <dbReference type="Proteomes" id="UP000473278"/>
    </source>
</evidence>
<evidence type="ECO:0000259" key="7">
    <source>
        <dbReference type="Pfam" id="PF00884"/>
    </source>
</evidence>
<dbReference type="InterPro" id="IPR024607">
    <property type="entry name" value="Sulfatase_CS"/>
</dbReference>
<dbReference type="EMBL" id="JAALLT010000014">
    <property type="protein sequence ID" value="NGP78191.1"/>
    <property type="molecule type" value="Genomic_DNA"/>
</dbReference>
<dbReference type="AlphaFoldDB" id="A0A6M1SRZ6"/>
<dbReference type="PANTHER" id="PTHR45953:SF1">
    <property type="entry name" value="IDURONATE 2-SULFATASE"/>
    <property type="match status" value="1"/>
</dbReference>
<evidence type="ECO:0000313" key="8">
    <source>
        <dbReference type="EMBL" id="NGP78191.1"/>
    </source>
</evidence>
<dbReference type="GO" id="GO:0046872">
    <property type="term" value="F:metal ion binding"/>
    <property type="evidence" value="ECO:0007669"/>
    <property type="project" value="UniProtKB-KW"/>
</dbReference>
<comment type="caution">
    <text evidence="8">The sequence shown here is derived from an EMBL/GenBank/DDBJ whole genome shotgun (WGS) entry which is preliminary data.</text>
</comment>
<dbReference type="Pfam" id="PF00884">
    <property type="entry name" value="Sulfatase"/>
    <property type="match status" value="1"/>
</dbReference>
<feature type="domain" description="Sulfatase N-terminal" evidence="7">
    <location>
        <begin position="19"/>
        <end position="337"/>
    </location>
</feature>
<keyword evidence="6" id="KW-0106">Calcium</keyword>
<sequence length="338" mass="39021">MGLLFISIDVAIGQTREKPNVLFIAVDDLKPMIGAYGHDQIQTPQMDKLASEGVTFMNNHTQQAVCGPSRASLLTGWRPDKTKIWRLNVMIRDKNPDVVTLPQHFKNNDYITAGIGKIFDKRSVDKDHDKRSWSLSYRENMPDFYLEEYGEPFVHYQSTEVKKKAQKYMEEAEMEGLNGWERKAYAMERIKPSTEMLDVPDEAYLDGLLAKRGQELLEQLSENEKPFFLGIGFKKPHLPFVAPKKYWDLYNRDDISLSKWQKHSQNGPDLAYHRFGELRSYTDIPPAIGDDGLVNREKQKELIHGYMATVSYIDTQVGKLMDKLDKLGLRENTIVVLW</sequence>
<dbReference type="SUPFAM" id="SSF53649">
    <property type="entry name" value="Alkaline phosphatase-like"/>
    <property type="match status" value="1"/>
</dbReference>
<gene>
    <name evidence="8" type="ORF">G3570_16245</name>
</gene>
<keyword evidence="5" id="KW-0378">Hydrolase</keyword>
<keyword evidence="3" id="KW-0479">Metal-binding</keyword>
<dbReference type="InterPro" id="IPR035874">
    <property type="entry name" value="IDS"/>
</dbReference>
<reference evidence="8 9" key="1">
    <citation type="submission" date="2020-02" db="EMBL/GenBank/DDBJ databases">
        <title>Balneolaceae bacterium YR4-1, complete genome.</title>
        <authorList>
            <person name="Li Y."/>
            <person name="Wu S."/>
        </authorList>
    </citation>
    <scope>NUCLEOTIDE SEQUENCE [LARGE SCALE GENOMIC DNA]</scope>
    <source>
        <strain evidence="8 9">YR4-1</strain>
    </source>
</reference>
<keyword evidence="9" id="KW-1185">Reference proteome</keyword>
<evidence type="ECO:0000256" key="4">
    <source>
        <dbReference type="ARBA" id="ARBA00022729"/>
    </source>
</evidence>
<dbReference type="Proteomes" id="UP000473278">
    <property type="component" value="Unassembled WGS sequence"/>
</dbReference>
<dbReference type="CDD" id="cd16030">
    <property type="entry name" value="iduronate-2-sulfatase"/>
    <property type="match status" value="1"/>
</dbReference>
<protein>
    <submittedName>
        <fullName evidence="8">Sulfatase</fullName>
    </submittedName>
</protein>
<name>A0A6M1SRZ6_9BACT</name>
<organism evidence="8 9">
    <name type="scientific">Halalkalibaculum roseum</name>
    <dbReference type="NCBI Taxonomy" id="2709311"/>
    <lineage>
        <taxon>Bacteria</taxon>
        <taxon>Pseudomonadati</taxon>
        <taxon>Balneolota</taxon>
        <taxon>Balneolia</taxon>
        <taxon>Balneolales</taxon>
        <taxon>Balneolaceae</taxon>
        <taxon>Halalkalibaculum</taxon>
    </lineage>
</organism>
<evidence type="ECO:0000256" key="2">
    <source>
        <dbReference type="ARBA" id="ARBA00008779"/>
    </source>
</evidence>
<comment type="similarity">
    <text evidence="2">Belongs to the sulfatase family.</text>
</comment>
<dbReference type="GO" id="GO:0005737">
    <property type="term" value="C:cytoplasm"/>
    <property type="evidence" value="ECO:0007669"/>
    <property type="project" value="TreeGrafter"/>
</dbReference>
<accession>A0A6M1SRZ6</accession>
<evidence type="ECO:0000256" key="5">
    <source>
        <dbReference type="ARBA" id="ARBA00022801"/>
    </source>
</evidence>
<comment type="cofactor">
    <cofactor evidence="1">
        <name>Ca(2+)</name>
        <dbReference type="ChEBI" id="CHEBI:29108"/>
    </cofactor>
</comment>
<dbReference type="InterPro" id="IPR000917">
    <property type="entry name" value="Sulfatase_N"/>
</dbReference>
<proteinExistence type="inferred from homology"/>
<dbReference type="GO" id="GO:0004423">
    <property type="term" value="F:iduronate-2-sulfatase activity"/>
    <property type="evidence" value="ECO:0007669"/>
    <property type="project" value="InterPro"/>
</dbReference>
<dbReference type="Gene3D" id="3.40.720.10">
    <property type="entry name" value="Alkaline Phosphatase, subunit A"/>
    <property type="match status" value="1"/>
</dbReference>
<evidence type="ECO:0000256" key="1">
    <source>
        <dbReference type="ARBA" id="ARBA00001913"/>
    </source>
</evidence>
<keyword evidence="4" id="KW-0732">Signal</keyword>
<evidence type="ECO:0000256" key="6">
    <source>
        <dbReference type="ARBA" id="ARBA00022837"/>
    </source>
</evidence>
<evidence type="ECO:0000256" key="3">
    <source>
        <dbReference type="ARBA" id="ARBA00022723"/>
    </source>
</evidence>
<dbReference type="PANTHER" id="PTHR45953">
    <property type="entry name" value="IDURONATE 2-SULFATASE"/>
    <property type="match status" value="1"/>
</dbReference>
<dbReference type="PROSITE" id="PS00523">
    <property type="entry name" value="SULFATASE_1"/>
    <property type="match status" value="1"/>
</dbReference>